<sequence>MVSYGHDRKRPHTEITLNASGLGSANARSEKPLVLVGSATGGQPKVPVELTNFAQAREFFRGGELLDAIEMAWNPSPNTRGAGKIYAIRADDAKQGTKASGGLTVTSKLYGADANEIQYSLTDNALTSSKRFTVYFTKERYEQVYDNIGNIFSIKYKGTTQPYGGVMIEVDSTTKLATKLTLKTGADKATATVVRSYTLGTGVYQNINVLINDISNLPDFEVVTNSLGGNKNVETQFLDALVETDVKATAKMITAIGADLVNQTETDPYVSLSYDPKTALPATIPVTNLAGGSTTAPGESWAELFTAVSDLGAYYIVPLTDKEAIHGELSQFLRDESGAGNQLRGFVGGGLKDTFDKLKARQAGLRNPRVSLVGNSGTRRMSDGRVYNYPAYMGAALIGGIASGIAVGEPVTYKKLNVEALDLKFTGDQLDQLDGAGVVMVEFVRTRQSSYFRIVSDPTTYNTSTEPVQNRISLGEVSDFLTTELRTMLDEQFIGTRIRNTSASIIKNAVESFLDQQKNVDGLIVDYNPDDVQVVITGNSARINITVQPARGLDDITVGINYVDNKLTA</sequence>
<protein>
    <submittedName>
        <fullName evidence="1">Tail sheath protein</fullName>
    </submittedName>
</protein>
<accession>A0A140HM07</accession>
<keyword evidence="2" id="KW-1185">Reference proteome</keyword>
<name>A0A140HM07_9CAUD</name>
<dbReference type="OrthoDB" id="1218at10239"/>
<dbReference type="KEGG" id="vg:29081975"/>
<proteinExistence type="predicted"/>
<dbReference type="RefSeq" id="YP_009285508.1">
    <property type="nucleotide sequence ID" value="NC_031056.1"/>
</dbReference>
<dbReference type="Proteomes" id="UP000201785">
    <property type="component" value="Segment"/>
</dbReference>
<organism evidence="1 2">
    <name type="scientific">Bacillus phage Deep Blue</name>
    <dbReference type="NCBI Taxonomy" id="1792245"/>
    <lineage>
        <taxon>Viruses</taxon>
        <taxon>Duplodnaviria</taxon>
        <taxon>Heunggongvirae</taxon>
        <taxon>Uroviricota</taxon>
        <taxon>Caudoviricetes</taxon>
        <taxon>Herelleviridae</taxon>
        <taxon>Bastillevirinae</taxon>
        <taxon>Caeruleovirus</taxon>
        <taxon>Caeruleovirus deepblue</taxon>
    </lineage>
</organism>
<dbReference type="EMBL" id="KU577463">
    <property type="protein sequence ID" value="AMO26019.1"/>
    <property type="molecule type" value="Genomic_DNA"/>
</dbReference>
<dbReference type="GeneID" id="29081975"/>
<gene>
    <name evidence="1" type="ORF">Blue_197</name>
</gene>
<reference evidence="1 2" key="1">
    <citation type="journal article" date="2016" name="Genome Announc.">
        <title>Complete Genome Sequence of Bacteriophage Deep-Blue Infecting Emetic Bacillus cereus.</title>
        <authorList>
            <person name="Hock L."/>
            <person name="Gillis A."/>
            <person name="Mahillon J."/>
        </authorList>
    </citation>
    <scope>NUCLEOTIDE SEQUENCE [LARGE SCALE GENOMIC DNA]</scope>
</reference>
<evidence type="ECO:0000313" key="1">
    <source>
        <dbReference type="EMBL" id="AMO26019.1"/>
    </source>
</evidence>
<evidence type="ECO:0000313" key="2">
    <source>
        <dbReference type="Proteomes" id="UP000201785"/>
    </source>
</evidence>